<dbReference type="EMBL" id="JADFTT010000545">
    <property type="protein sequence ID" value="KAG5760436.1"/>
    <property type="molecule type" value="Genomic_DNA"/>
</dbReference>
<dbReference type="SUPFAM" id="SSF50370">
    <property type="entry name" value="Ricin B-like lectins"/>
    <property type="match status" value="1"/>
</dbReference>
<dbReference type="Gene3D" id="2.80.10.50">
    <property type="match status" value="1"/>
</dbReference>
<dbReference type="InterPro" id="IPR035992">
    <property type="entry name" value="Ricin_B-like_lectins"/>
</dbReference>
<proteinExistence type="predicted"/>
<gene>
    <name evidence="1" type="ORF">H9Q72_011459</name>
</gene>
<reference evidence="1" key="1">
    <citation type="journal article" date="2020" name="bioRxiv">
        <title>Historical genomics reveals the evolutionary mechanisms behind multiple outbreaks of the host-specific coffee wilt pathogen Fusarium xylarioides.</title>
        <authorList>
            <person name="Peck D."/>
            <person name="Nowell R.W."/>
            <person name="Flood J."/>
            <person name="Ryan M.J."/>
            <person name="Barraclough T.G."/>
        </authorList>
    </citation>
    <scope>NUCLEOTIDE SEQUENCE</scope>
    <source>
        <strain evidence="1">IMI 127659i</strain>
    </source>
</reference>
<sequence length="319" mass="35184">MSENSSRPPEPKYIGAFNFVVKETGTLMDLAGGGGQEPPVIAYDAQDDGNHRNQVWSVFAVPGEDTVLIKSEADGAWLWRDSPVRTEHVHWTDERAQWRFHGGDVDNLDNGASVSVCSASRADSVLDLEGGNPTGRILTYNYHGSPNQLFKLRKKCSLLSTILAKAVLLIAAACNAWASPYVVTNPKDLKNDWHSNDYTGTRGKDQMIHWKFTLEGHNAVPDPGDFSTVCKGVQNGELCGEPCTKPGAFVACKNEAYKARQWFSEYGTTVEVRRTTFPDAGKKVITSAMANITEQDVVGTVHYKLKFGDFQKQFISTYV</sequence>
<organism evidence="1 2">
    <name type="scientific">Fusarium xylarioides</name>
    <dbReference type="NCBI Taxonomy" id="221167"/>
    <lineage>
        <taxon>Eukaryota</taxon>
        <taxon>Fungi</taxon>
        <taxon>Dikarya</taxon>
        <taxon>Ascomycota</taxon>
        <taxon>Pezizomycotina</taxon>
        <taxon>Sordariomycetes</taxon>
        <taxon>Hypocreomycetidae</taxon>
        <taxon>Hypocreales</taxon>
        <taxon>Nectriaceae</taxon>
        <taxon>Fusarium</taxon>
        <taxon>Fusarium fujikuroi species complex</taxon>
    </lineage>
</organism>
<name>A0A9P7HQM7_9HYPO</name>
<comment type="caution">
    <text evidence="1">The sequence shown here is derived from an EMBL/GenBank/DDBJ whole genome shotgun (WGS) entry which is preliminary data.</text>
</comment>
<evidence type="ECO:0008006" key="3">
    <source>
        <dbReference type="Google" id="ProtNLM"/>
    </source>
</evidence>
<evidence type="ECO:0000313" key="2">
    <source>
        <dbReference type="Proteomes" id="UP000750502"/>
    </source>
</evidence>
<keyword evidence="2" id="KW-1185">Reference proteome</keyword>
<dbReference type="OrthoDB" id="4971864at2759"/>
<dbReference type="AlphaFoldDB" id="A0A9P7HQM7"/>
<protein>
    <recommendedName>
        <fullName evidence="3">Ricin B lectin domain-containing protein</fullName>
    </recommendedName>
</protein>
<reference evidence="1" key="2">
    <citation type="submission" date="2020-10" db="EMBL/GenBank/DDBJ databases">
        <authorList>
            <person name="Peck L.D."/>
            <person name="Nowell R.W."/>
            <person name="Flood J."/>
            <person name="Ryan M.J."/>
            <person name="Barraclough T.G."/>
        </authorList>
    </citation>
    <scope>NUCLEOTIDE SEQUENCE</scope>
    <source>
        <strain evidence="1">IMI 127659i</strain>
    </source>
</reference>
<dbReference type="Proteomes" id="UP000750502">
    <property type="component" value="Unassembled WGS sequence"/>
</dbReference>
<accession>A0A9P7HQM7</accession>
<evidence type="ECO:0000313" key="1">
    <source>
        <dbReference type="EMBL" id="KAG5760436.1"/>
    </source>
</evidence>